<evidence type="ECO:0000313" key="2">
    <source>
        <dbReference type="EMBL" id="MFB9448863.1"/>
    </source>
</evidence>
<dbReference type="Proteomes" id="UP001589608">
    <property type="component" value="Unassembled WGS sequence"/>
</dbReference>
<dbReference type="NCBIfam" id="NF047832">
    <property type="entry name" value="caspase_w_EACC1"/>
    <property type="match status" value="1"/>
</dbReference>
<dbReference type="Gene3D" id="3.40.50.1460">
    <property type="match status" value="1"/>
</dbReference>
<evidence type="ECO:0000313" key="3">
    <source>
        <dbReference type="Proteomes" id="UP001589608"/>
    </source>
</evidence>
<protein>
    <submittedName>
        <fullName evidence="2">Caspase family protein</fullName>
    </submittedName>
</protein>
<evidence type="ECO:0000259" key="1">
    <source>
        <dbReference type="Pfam" id="PF00656"/>
    </source>
</evidence>
<dbReference type="SUPFAM" id="SSF52129">
    <property type="entry name" value="Caspase-like"/>
    <property type="match status" value="1"/>
</dbReference>
<dbReference type="InterPro" id="IPR029030">
    <property type="entry name" value="Caspase-like_dom_sf"/>
</dbReference>
<dbReference type="InterPro" id="IPR011990">
    <property type="entry name" value="TPR-like_helical_dom_sf"/>
</dbReference>
<proteinExistence type="predicted"/>
<feature type="domain" description="Peptidase C14 caspase" evidence="1">
    <location>
        <begin position="10"/>
        <end position="227"/>
    </location>
</feature>
<dbReference type="RefSeq" id="WP_223093936.1">
    <property type="nucleotide sequence ID" value="NZ_CP061913.1"/>
</dbReference>
<name>A0ABV5MJT9_9ACTN</name>
<sequence length="1024" mass="109391">MRLADPAASRAVLIGCADYLELEPLPAIHNNLAELAELLQDGDLWGLPASHCTVLANPSTIDEVLDAVHAAAVAATDLLLVYYAGHGLLDQRSNLFLTLAGSSPIRLHKAVRYDDLRREVIDTAVCPAKVVILDCCFSGEAMAGGMSAGPTIADQARMEGTYLLTASEETKLASAPIGEEFTAFTGEIVRALRGGVTGGPDLLDLDTLYRHVRQELAAKGRPIPQQRARNDGRSLALVRNRRGDVVPKQDERSWMGRYLTMAPAQLAAAVTAIVDQGRDDEATAVLTELGRAWPEQELASLVAALRAGGPAPAVLPLLDAAATRRVEDVVELTRVLTEIGAGEDAGRLVRLVARRPPATVAAVYPALTEVDRARLLVAVTAEHDSPGSAVELAQAFMAAGHADVAERVLRRAAADDLSPEQAAALVAAGSGLGDLADVVLQLAARGFDNAGVCAVAVHLRAGGASDLAVGLLQATAPARGIEAVVEFARELREIGRPLGAIQLLENAAEQRTAADVAALLNVYAEDEPSARRILDAAARSTAAWPRSLDGADDRAESTELRPLFRALASLADGTGAGILPNLAAAEAWTSAAVLLHEVARQDVHRARRIGSELAARRVDSWQAALLDPVPATEEELVAVLGRLRPPAGRPWQQAVDLWRDGHLDAAERELRELVRRSRPDIRAAAAVTHAVLRRDEHNDLQTAQQLLEFASVHAGPGVRTIAQLHLAACHDAAGRPEQARAAYTEAMRSGGPQCAAEAALQLGWLLADAGDDDAAERVFEDGLAHEDPATAPWLQLGLGQLEHRAGRQRRAVAYWARAAKSTEPLAVGYSLLLRAQHYRGQGDDGKADTLTDRLMQTPGAEELWPFALEADVSLAIDIDTRIGMMGHWLTWLTATRSASVTFYDQGRRTARLVATFDGAGTVLFASLPAHGRLGGRRSAGLREYLAAEGFRETDDSPDDQPAGIAAWVARNSTPDRDPYTLARKCETIFGHGYRLPSDFHLGIQWSSDIPLEPLPRPLLPQLLP</sequence>
<dbReference type="SUPFAM" id="SSF48452">
    <property type="entry name" value="TPR-like"/>
    <property type="match status" value="1"/>
</dbReference>
<organism evidence="2 3">
    <name type="scientific">Dactylosporangium vinaceum</name>
    <dbReference type="NCBI Taxonomy" id="53362"/>
    <lineage>
        <taxon>Bacteria</taxon>
        <taxon>Bacillati</taxon>
        <taxon>Actinomycetota</taxon>
        <taxon>Actinomycetes</taxon>
        <taxon>Micromonosporales</taxon>
        <taxon>Micromonosporaceae</taxon>
        <taxon>Dactylosporangium</taxon>
    </lineage>
</organism>
<dbReference type="InterPro" id="IPR011600">
    <property type="entry name" value="Pept_C14_caspase"/>
</dbReference>
<dbReference type="Gene3D" id="1.25.40.10">
    <property type="entry name" value="Tetratricopeptide repeat domain"/>
    <property type="match status" value="1"/>
</dbReference>
<accession>A0ABV5MJT9</accession>
<dbReference type="Pfam" id="PF00656">
    <property type="entry name" value="Peptidase_C14"/>
    <property type="match status" value="1"/>
</dbReference>
<gene>
    <name evidence="2" type="ORF">ACFFTR_37790</name>
</gene>
<keyword evidence="3" id="KW-1185">Reference proteome</keyword>
<comment type="caution">
    <text evidence="2">The sequence shown here is derived from an EMBL/GenBank/DDBJ whole genome shotgun (WGS) entry which is preliminary data.</text>
</comment>
<reference evidence="2 3" key="1">
    <citation type="submission" date="2024-09" db="EMBL/GenBank/DDBJ databases">
        <authorList>
            <person name="Sun Q."/>
            <person name="Mori K."/>
        </authorList>
    </citation>
    <scope>NUCLEOTIDE SEQUENCE [LARGE SCALE GENOMIC DNA]</scope>
    <source>
        <strain evidence="2 3">JCM 3307</strain>
    </source>
</reference>
<dbReference type="EMBL" id="JBHMCA010000060">
    <property type="protein sequence ID" value="MFB9448863.1"/>
    <property type="molecule type" value="Genomic_DNA"/>
</dbReference>